<proteinExistence type="predicted"/>
<dbReference type="EMBL" id="CM041540">
    <property type="protein sequence ID" value="KAI3367073.1"/>
    <property type="molecule type" value="Genomic_DNA"/>
</dbReference>
<evidence type="ECO:0000313" key="2">
    <source>
        <dbReference type="Proteomes" id="UP000831701"/>
    </source>
</evidence>
<gene>
    <name evidence="1" type="ORF">L3Q82_009272</name>
</gene>
<reference evidence="1" key="1">
    <citation type="submission" date="2022-04" db="EMBL/GenBank/DDBJ databases">
        <title>Jade perch genome.</title>
        <authorList>
            <person name="Chao B."/>
        </authorList>
    </citation>
    <scope>NUCLEOTIDE SEQUENCE</scope>
    <source>
        <strain evidence="1">CB-2022</strain>
    </source>
</reference>
<accession>A0ACB8WK78</accession>
<keyword evidence="2" id="KW-1185">Reference proteome</keyword>
<evidence type="ECO:0000313" key="1">
    <source>
        <dbReference type="EMBL" id="KAI3367073.1"/>
    </source>
</evidence>
<protein>
    <submittedName>
        <fullName evidence="1">Uncharacterized protein</fullName>
    </submittedName>
</protein>
<comment type="caution">
    <text evidence="1">The sequence shown here is derived from an EMBL/GenBank/DDBJ whole genome shotgun (WGS) entry which is preliminary data.</text>
</comment>
<name>A0ACB8WK78_9TELE</name>
<organism evidence="1 2">
    <name type="scientific">Scortum barcoo</name>
    <name type="common">barcoo grunter</name>
    <dbReference type="NCBI Taxonomy" id="214431"/>
    <lineage>
        <taxon>Eukaryota</taxon>
        <taxon>Metazoa</taxon>
        <taxon>Chordata</taxon>
        <taxon>Craniata</taxon>
        <taxon>Vertebrata</taxon>
        <taxon>Euteleostomi</taxon>
        <taxon>Actinopterygii</taxon>
        <taxon>Neopterygii</taxon>
        <taxon>Teleostei</taxon>
        <taxon>Neoteleostei</taxon>
        <taxon>Acanthomorphata</taxon>
        <taxon>Eupercaria</taxon>
        <taxon>Centrarchiformes</taxon>
        <taxon>Terapontoidei</taxon>
        <taxon>Terapontidae</taxon>
        <taxon>Scortum</taxon>
    </lineage>
</organism>
<dbReference type="Proteomes" id="UP000831701">
    <property type="component" value="Chromosome 10"/>
</dbReference>
<sequence length="454" mass="51159">MAATRPRRARIKPKEEAAYFSSLCKDKNGFEVKYINSFKGRGVFSCCHFQQGDFLVEYRGEVITHHEHENRQRVYHDALKIFMFEFRFDGKQLCVDAAKEDGSLGRLVNDEHVNPNSKMKTIKVDGKPHLCLFALKDISPGEEITYNYGDFDWPWRCKKEHHQGLDSGAAGDGTKKISSETEPQHADVDVTSNVLSDNIQQISSETEPQHADVDVTSNVLSDNIQQISSETEPQHADVDVTSNVLSDNIQQISSETEPQHADVDVTSNVLSDNIQQISSETEPQHADVDVTSNVLSDNIQQISSETEPQHADVDLALDSFREIIQQISSETEPQHADVDLALDSFSEIIQQVLNLKNHELDQVADFLGHDIRVHREYYRLPEATTQLAKISKLLLAMEKGSLTNLQGKTLEEIEIEDTMHLTDSGQSEDSEDEEEDLPTSPQTKIGKCSKEYRH</sequence>